<evidence type="ECO:0000256" key="3">
    <source>
        <dbReference type="PROSITE-ProRule" id="PRU00742"/>
    </source>
</evidence>
<dbReference type="GO" id="GO:0046872">
    <property type="term" value="F:metal ion binding"/>
    <property type="evidence" value="ECO:0007669"/>
    <property type="project" value="UniProtKB-KW"/>
</dbReference>
<dbReference type="InterPro" id="IPR006035">
    <property type="entry name" value="Ureohydrolase"/>
</dbReference>
<dbReference type="Proteomes" id="UP000092691">
    <property type="component" value="Plasmid unnamed1"/>
</dbReference>
<reference evidence="4 5" key="1">
    <citation type="submission" date="2016-06" db="EMBL/GenBank/DDBJ databases">
        <title>Microsymbionts genomes from the relict species Vavilovia formosa.</title>
        <authorList>
            <person name="Chirak E."/>
            <person name="Kimeklis A."/>
            <person name="Andronov E."/>
        </authorList>
    </citation>
    <scope>NUCLEOTIDE SEQUENCE [LARGE SCALE GENOMIC DNA]</scope>
    <source>
        <strain evidence="4 5">Vaf10</strain>
        <plasmid evidence="5">Plasmid unnamed1</plasmid>
    </source>
</reference>
<keyword evidence="2" id="KW-0378">Hydrolase</keyword>
<evidence type="ECO:0000313" key="5">
    <source>
        <dbReference type="Proteomes" id="UP000092691"/>
    </source>
</evidence>
<proteinExistence type="inferred from homology"/>
<keyword evidence="1" id="KW-0479">Metal-binding</keyword>
<protein>
    <recommendedName>
        <fullName evidence="6">Arginase</fullName>
    </recommendedName>
</protein>
<dbReference type="RefSeq" id="WP_065282995.1">
    <property type="nucleotide sequence ID" value="NZ_CP016287.1"/>
</dbReference>
<dbReference type="GO" id="GO:0008783">
    <property type="term" value="F:agmatinase activity"/>
    <property type="evidence" value="ECO:0007669"/>
    <property type="project" value="TreeGrafter"/>
</dbReference>
<evidence type="ECO:0008006" key="6">
    <source>
        <dbReference type="Google" id="ProtNLM"/>
    </source>
</evidence>
<accession>A0A1B1CI60</accession>
<organism evidence="4 5">
    <name type="scientific">Rhizobium leguminosarum</name>
    <dbReference type="NCBI Taxonomy" id="384"/>
    <lineage>
        <taxon>Bacteria</taxon>
        <taxon>Pseudomonadati</taxon>
        <taxon>Pseudomonadota</taxon>
        <taxon>Alphaproteobacteria</taxon>
        <taxon>Hyphomicrobiales</taxon>
        <taxon>Rhizobiaceae</taxon>
        <taxon>Rhizobium/Agrobacterium group</taxon>
        <taxon>Rhizobium</taxon>
    </lineage>
</organism>
<dbReference type="PANTHER" id="PTHR11358:SF26">
    <property type="entry name" value="GUANIDINO ACID HYDROLASE, MITOCHONDRIAL"/>
    <property type="match status" value="1"/>
</dbReference>
<dbReference type="Pfam" id="PF00491">
    <property type="entry name" value="Arginase"/>
    <property type="match status" value="1"/>
</dbReference>
<evidence type="ECO:0000256" key="2">
    <source>
        <dbReference type="ARBA" id="ARBA00022801"/>
    </source>
</evidence>
<comment type="similarity">
    <text evidence="3">Belongs to the arginase family.</text>
</comment>
<sequence length="354" mass="38137">MFKLRLDDRVERLTTERIKLVGVPSKPLPDALKPLACLSREWCSTGDLREAGITPDKIEALIRAGVLSFGLGRESFPLVARTFYEAQFPVHAAAFPLLDWLDRPLPIDTVWIGLPLCHLTNMRHSTAIGLARVLDGLTGTGVPVLGVLPFMNPTEKCLQYLHRVHTLSFDAGKRLGILGGDHRVAWALLKAVRRSTPTGLQVRYIHIDAHHDLYGSIDHALSDDVAHSNFLLRLLAGGTIDEAILIGCRDNPAPVKQAVGRGFRVASVGDYSSVEKGARAKGYTHLSVDLDILDPSAVPDVSSPLAGGWSVDTLMTTIREILISETIDSVSLVEPGTSASSAAIANDILGALSG</sequence>
<dbReference type="Gene3D" id="3.40.800.10">
    <property type="entry name" value="Ureohydrolase domain"/>
    <property type="match status" value="1"/>
</dbReference>
<evidence type="ECO:0000313" key="4">
    <source>
        <dbReference type="EMBL" id="ANP89349.1"/>
    </source>
</evidence>
<geneLocation type="plasmid" evidence="4 5">
    <name>unnamed1</name>
</geneLocation>
<name>A0A1B1CI60_RHILE</name>
<dbReference type="SUPFAM" id="SSF52768">
    <property type="entry name" value="Arginase/deacetylase"/>
    <property type="match status" value="1"/>
</dbReference>
<dbReference type="GO" id="GO:0033389">
    <property type="term" value="P:putrescine biosynthetic process from arginine, via agmatine"/>
    <property type="evidence" value="ECO:0007669"/>
    <property type="project" value="TreeGrafter"/>
</dbReference>
<dbReference type="PANTHER" id="PTHR11358">
    <property type="entry name" value="ARGINASE/AGMATINASE"/>
    <property type="match status" value="1"/>
</dbReference>
<gene>
    <name evidence="4" type="ORF">BA011_26675</name>
</gene>
<evidence type="ECO:0000256" key="1">
    <source>
        <dbReference type="ARBA" id="ARBA00022723"/>
    </source>
</evidence>
<dbReference type="EMBL" id="CP016287">
    <property type="protein sequence ID" value="ANP89349.1"/>
    <property type="molecule type" value="Genomic_DNA"/>
</dbReference>
<keyword evidence="4" id="KW-0614">Plasmid</keyword>
<dbReference type="AlphaFoldDB" id="A0A1B1CI60"/>
<dbReference type="PROSITE" id="PS51409">
    <property type="entry name" value="ARGINASE_2"/>
    <property type="match status" value="1"/>
</dbReference>
<dbReference type="InterPro" id="IPR023696">
    <property type="entry name" value="Ureohydrolase_dom_sf"/>
</dbReference>